<feature type="compositionally biased region" description="Polar residues" evidence="1">
    <location>
        <begin position="153"/>
        <end position="164"/>
    </location>
</feature>
<feature type="region of interest" description="Disordered" evidence="1">
    <location>
        <begin position="199"/>
        <end position="229"/>
    </location>
</feature>
<feature type="compositionally biased region" description="Basic and acidic residues" evidence="1">
    <location>
        <begin position="211"/>
        <end position="222"/>
    </location>
</feature>
<feature type="region of interest" description="Disordered" evidence="1">
    <location>
        <begin position="257"/>
        <end position="280"/>
    </location>
</feature>
<proteinExistence type="predicted"/>
<feature type="compositionally biased region" description="Polar residues" evidence="1">
    <location>
        <begin position="129"/>
        <end position="142"/>
    </location>
</feature>
<evidence type="ECO:0008006" key="4">
    <source>
        <dbReference type="Google" id="ProtNLM"/>
    </source>
</evidence>
<dbReference type="AlphaFoldDB" id="A0A834L0S3"/>
<dbReference type="EMBL" id="WKFB01000059">
    <property type="protein sequence ID" value="KAF6737424.1"/>
    <property type="molecule type" value="Genomic_DNA"/>
</dbReference>
<gene>
    <name evidence="2" type="ORF">FQA47_001013</name>
</gene>
<comment type="caution">
    <text evidence="2">The sequence shown here is derived from an EMBL/GenBank/DDBJ whole genome shotgun (WGS) entry which is preliminary data.</text>
</comment>
<feature type="compositionally biased region" description="Basic and acidic residues" evidence="1">
    <location>
        <begin position="259"/>
        <end position="272"/>
    </location>
</feature>
<reference evidence="2" key="1">
    <citation type="journal article" name="BMC Genomics">
        <title>Long-read sequencing and de novo genome assembly of marine medaka (Oryzias melastigma).</title>
        <authorList>
            <person name="Liang P."/>
            <person name="Saqib H.S.A."/>
            <person name="Ni X."/>
            <person name="Shen Y."/>
        </authorList>
    </citation>
    <scope>NUCLEOTIDE SEQUENCE</scope>
    <source>
        <strain evidence="2">Bigg-433</strain>
    </source>
</reference>
<accession>A0A834L0S3</accession>
<name>A0A834L0S3_ORYME</name>
<dbReference type="Proteomes" id="UP000646548">
    <property type="component" value="Unassembled WGS sequence"/>
</dbReference>
<evidence type="ECO:0000256" key="1">
    <source>
        <dbReference type="SAM" id="MobiDB-lite"/>
    </source>
</evidence>
<evidence type="ECO:0000313" key="3">
    <source>
        <dbReference type="Proteomes" id="UP000646548"/>
    </source>
</evidence>
<evidence type="ECO:0000313" key="2">
    <source>
        <dbReference type="EMBL" id="KAF6737424.1"/>
    </source>
</evidence>
<protein>
    <recommendedName>
        <fullName evidence="4">DUF4657 domain-containing protein</fullName>
    </recommendedName>
</protein>
<organism evidence="2 3">
    <name type="scientific">Oryzias melastigma</name>
    <name type="common">Marine medaka</name>
    <dbReference type="NCBI Taxonomy" id="30732"/>
    <lineage>
        <taxon>Eukaryota</taxon>
        <taxon>Metazoa</taxon>
        <taxon>Chordata</taxon>
        <taxon>Craniata</taxon>
        <taxon>Vertebrata</taxon>
        <taxon>Euteleostomi</taxon>
        <taxon>Actinopterygii</taxon>
        <taxon>Neopterygii</taxon>
        <taxon>Teleostei</taxon>
        <taxon>Neoteleostei</taxon>
        <taxon>Acanthomorphata</taxon>
        <taxon>Ovalentaria</taxon>
        <taxon>Atherinomorphae</taxon>
        <taxon>Beloniformes</taxon>
        <taxon>Adrianichthyidae</taxon>
        <taxon>Oryziinae</taxon>
        <taxon>Oryzias</taxon>
    </lineage>
</organism>
<dbReference type="OrthoDB" id="9943553at2759"/>
<sequence length="517" mass="57782">MSMKRKKAGLVIGWRKSFSILAPWRKGKGEGDAVTGSDVVLTKMKLFNNFNERPLKVDDSFSTVSMVSDNCRHTLDSIKASEVNPDLEDKSSQSQMKSSSDYLSVIFSNSELPRLYKFESEDSGVELNSGANSPSTPNSSEKSFVVHSREPSSDSCNLNSDHASRPNTFIINVKSSEINQTVDNNLNTRDDAESDVLIYRDELGSPSEETELQKSKDEERDTTSGTIPEVLSETEETGALTDTGCPTDITLVQEPFMGLHDDRRSSEKEPSSMRRSNTTDSLKEYMEECCRLSQTQQQSPGVILSGLSYLQHICHLIENIGKLQETNLKLQKQICSLQKDHRKTKTKEDIFQEHCSCGAASLAYQEIQKKSSRSEILSPSGTLSDLSSIPEVIRHPLTSTRTGRSSECVASVPRWKRSLKRRSYTEGGALFLSDSREQVSTPQRRLSENYTWGRVKDIVRKAKVGNQNRLGSTSTSLKMSCPQLYRPDLNPAEPAVRNRNSMMALGPQSRLDLPWLQ</sequence>
<feature type="region of interest" description="Disordered" evidence="1">
    <location>
        <begin position="124"/>
        <end position="164"/>
    </location>
</feature>